<dbReference type="SMART" id="SM00855">
    <property type="entry name" value="PGAM"/>
    <property type="match status" value="1"/>
</dbReference>
<reference evidence="1 2" key="1">
    <citation type="submission" date="2024-09" db="EMBL/GenBank/DDBJ databases">
        <authorList>
            <person name="Sun Q."/>
            <person name="Mori K."/>
        </authorList>
    </citation>
    <scope>NUCLEOTIDE SEQUENCE [LARGE SCALE GENOMIC DNA]</scope>
    <source>
        <strain evidence="1 2">CCM 7468</strain>
    </source>
</reference>
<evidence type="ECO:0000313" key="2">
    <source>
        <dbReference type="Proteomes" id="UP001589789"/>
    </source>
</evidence>
<dbReference type="PANTHER" id="PTHR48100:SF1">
    <property type="entry name" value="HISTIDINE PHOSPHATASE FAMILY PROTEIN-RELATED"/>
    <property type="match status" value="1"/>
</dbReference>
<sequence length="199" mass="20939">MAATVFLLRHAAHARVSSTLCGRMPGVSLGEQGRQQARALAERLSGEAIEAVYSSPLERARETAGPIAQRLGLSPFVSEAVSEIDFGRWTGRDFAALEGDPDWIRWNAERGTARPPGGESMAEAQARALGGIEAMRAAHPGGRIAVVSHCDVIKAVLAGFLGLSLDGIGRFEILPASVSALALWPGGGKVLSMNETLRA</sequence>
<dbReference type="EMBL" id="JBHLVZ010000013">
    <property type="protein sequence ID" value="MFC0385761.1"/>
    <property type="molecule type" value="Genomic_DNA"/>
</dbReference>
<name>A0ABV6IQ73_9PROT</name>
<dbReference type="PANTHER" id="PTHR48100">
    <property type="entry name" value="BROAD-SPECIFICITY PHOSPHATASE YOR283W-RELATED"/>
    <property type="match status" value="1"/>
</dbReference>
<dbReference type="Gene3D" id="3.40.50.1240">
    <property type="entry name" value="Phosphoglycerate mutase-like"/>
    <property type="match status" value="1"/>
</dbReference>
<dbReference type="RefSeq" id="WP_377049905.1">
    <property type="nucleotide sequence ID" value="NZ_JBHLVZ010000013.1"/>
</dbReference>
<evidence type="ECO:0000313" key="1">
    <source>
        <dbReference type="EMBL" id="MFC0385761.1"/>
    </source>
</evidence>
<dbReference type="InterPro" id="IPR029033">
    <property type="entry name" value="His_PPase_superfam"/>
</dbReference>
<dbReference type="InterPro" id="IPR050275">
    <property type="entry name" value="PGM_Phosphatase"/>
</dbReference>
<protein>
    <submittedName>
        <fullName evidence="1">Histidine phosphatase family protein</fullName>
    </submittedName>
</protein>
<gene>
    <name evidence="1" type="ORF">ACFFIC_09345</name>
</gene>
<dbReference type="InterPro" id="IPR013078">
    <property type="entry name" value="His_Pase_superF_clade-1"/>
</dbReference>
<accession>A0ABV6IQ73</accession>
<dbReference type="SUPFAM" id="SSF53254">
    <property type="entry name" value="Phosphoglycerate mutase-like"/>
    <property type="match status" value="1"/>
</dbReference>
<dbReference type="Proteomes" id="UP001589789">
    <property type="component" value="Unassembled WGS sequence"/>
</dbReference>
<keyword evidence="2" id="KW-1185">Reference proteome</keyword>
<organism evidence="1 2">
    <name type="scientific">Muricoccus vinaceus</name>
    <dbReference type="NCBI Taxonomy" id="424704"/>
    <lineage>
        <taxon>Bacteria</taxon>
        <taxon>Pseudomonadati</taxon>
        <taxon>Pseudomonadota</taxon>
        <taxon>Alphaproteobacteria</taxon>
        <taxon>Acetobacterales</taxon>
        <taxon>Roseomonadaceae</taxon>
        <taxon>Muricoccus</taxon>
    </lineage>
</organism>
<dbReference type="Pfam" id="PF00300">
    <property type="entry name" value="His_Phos_1"/>
    <property type="match status" value="1"/>
</dbReference>
<dbReference type="CDD" id="cd07067">
    <property type="entry name" value="HP_PGM_like"/>
    <property type="match status" value="1"/>
</dbReference>
<comment type="caution">
    <text evidence="1">The sequence shown here is derived from an EMBL/GenBank/DDBJ whole genome shotgun (WGS) entry which is preliminary data.</text>
</comment>
<proteinExistence type="predicted"/>